<evidence type="ECO:0000313" key="4">
    <source>
        <dbReference type="Proteomes" id="UP000178091"/>
    </source>
</evidence>
<dbReference type="Gene3D" id="1.50.10.20">
    <property type="match status" value="2"/>
</dbReference>
<dbReference type="SUPFAM" id="SSF47090">
    <property type="entry name" value="PGBD-like"/>
    <property type="match status" value="1"/>
</dbReference>
<dbReference type="InterPro" id="IPR032696">
    <property type="entry name" value="SQ_cyclase_C"/>
</dbReference>
<evidence type="ECO:0000259" key="2">
    <source>
        <dbReference type="Pfam" id="PF13243"/>
    </source>
</evidence>
<dbReference type="Pfam" id="PF13243">
    <property type="entry name" value="SQHop_cyclase_C"/>
    <property type="match status" value="1"/>
</dbReference>
<dbReference type="CDD" id="cd00688">
    <property type="entry name" value="ISOPREN_C2_like"/>
    <property type="match status" value="1"/>
</dbReference>
<evidence type="ECO:0000259" key="1">
    <source>
        <dbReference type="Pfam" id="PF01471"/>
    </source>
</evidence>
<comment type="caution">
    <text evidence="3">The sequence shown here is derived from an EMBL/GenBank/DDBJ whole genome shotgun (WGS) entry which is preliminary data.</text>
</comment>
<dbReference type="SUPFAM" id="SSF48239">
    <property type="entry name" value="Terpenoid cyclases/Protein prenyltransferases"/>
    <property type="match status" value="1"/>
</dbReference>
<feature type="domain" description="Squalene cyclase C-terminal" evidence="2">
    <location>
        <begin position="128"/>
        <end position="236"/>
    </location>
</feature>
<dbReference type="InterPro" id="IPR036366">
    <property type="entry name" value="PGBDSf"/>
</dbReference>
<accession>A0A1F4XRX9</accession>
<feature type="domain" description="Peptidoglycan binding-like" evidence="1">
    <location>
        <begin position="363"/>
        <end position="420"/>
    </location>
</feature>
<dbReference type="Proteomes" id="UP000178091">
    <property type="component" value="Unassembled WGS sequence"/>
</dbReference>
<reference evidence="3 4" key="1">
    <citation type="journal article" date="2016" name="Nat. Commun.">
        <title>Thousands of microbial genomes shed light on interconnected biogeochemical processes in an aquifer system.</title>
        <authorList>
            <person name="Anantharaman K."/>
            <person name="Brown C.T."/>
            <person name="Hug L.A."/>
            <person name="Sharon I."/>
            <person name="Castelle C.J."/>
            <person name="Probst A.J."/>
            <person name="Thomas B.C."/>
            <person name="Singh A."/>
            <person name="Wilkins M.J."/>
            <person name="Karaoz U."/>
            <person name="Brodie E.L."/>
            <person name="Williams K.H."/>
            <person name="Hubbard S.S."/>
            <person name="Banfield J.F."/>
        </authorList>
    </citation>
    <scope>NUCLEOTIDE SEQUENCE [LARGE SCALE GENOMIC DNA]</scope>
</reference>
<gene>
    <name evidence="3" type="ORF">A3F55_01980</name>
</gene>
<protein>
    <recommendedName>
        <fullName evidence="5">Peptidoglycan binding-like domain-containing protein</fullName>
    </recommendedName>
</protein>
<dbReference type="InterPro" id="IPR036365">
    <property type="entry name" value="PGBD-like_sf"/>
</dbReference>
<sequence length="430" mass="44866">MTTTLCVRRSIYFFAYAGLFWWFVAVPSVAAADTALAGAYLQDHLNSPWVTMALVALGENPDTTYLQSAEGSTAIDLEAPILALTAAGKNPYTYPETDLIAALKAFYFEGQLGEKDMLNDDIFGILALVSAGVPGDDPVIAAVKEHIITHQNADGGWSYSVGGTNDTNTTAAAIMALMAAGLSPDAPSVVQGLAYVRAAQNADGGFPYDPQSEWGTASDASSDAWVLMALTAADTDMASFSASTSPSEHLLSLQVASSTGPTGYFEYQPGSGEDSFTPVTTSYAVIALSGKTLPVGTFVLPPPIPEAPASAGGSNSRSVRKKTKVDAALVLGTSTAPAVEGQTSTQDVLLHLPFSSDLWYGMQGAGVNQLQTLLIAEGFLAIAVPTGWFGPLTRTAVMQYQSAWGIVPTGLVGPVTRAWLNVRSMIIGAM</sequence>
<dbReference type="InterPro" id="IPR008930">
    <property type="entry name" value="Terpenoid_cyclase/PrenylTrfase"/>
</dbReference>
<dbReference type="EMBL" id="MEWW01000015">
    <property type="protein sequence ID" value="OGC84489.1"/>
    <property type="molecule type" value="Genomic_DNA"/>
</dbReference>
<name>A0A1F4XRX9_9BACT</name>
<organism evidence="3 4">
    <name type="scientific">Candidatus Adlerbacteria bacterium RIFCSPHIGHO2_12_FULL_53_18</name>
    <dbReference type="NCBI Taxonomy" id="1797242"/>
    <lineage>
        <taxon>Bacteria</taxon>
        <taxon>Candidatus Adleribacteriota</taxon>
    </lineage>
</organism>
<dbReference type="AlphaFoldDB" id="A0A1F4XRX9"/>
<dbReference type="Pfam" id="PF01471">
    <property type="entry name" value="PG_binding_1"/>
    <property type="match status" value="1"/>
</dbReference>
<proteinExistence type="predicted"/>
<evidence type="ECO:0008006" key="5">
    <source>
        <dbReference type="Google" id="ProtNLM"/>
    </source>
</evidence>
<dbReference type="InterPro" id="IPR002477">
    <property type="entry name" value="Peptidoglycan-bd-like"/>
</dbReference>
<dbReference type="Gene3D" id="1.10.101.10">
    <property type="entry name" value="PGBD-like superfamily/PGBD"/>
    <property type="match status" value="1"/>
</dbReference>
<evidence type="ECO:0000313" key="3">
    <source>
        <dbReference type="EMBL" id="OGC84489.1"/>
    </source>
</evidence>